<evidence type="ECO:0000313" key="3">
    <source>
        <dbReference type="EMBL" id="CAD8414308.1"/>
    </source>
</evidence>
<protein>
    <recommendedName>
        <fullName evidence="4">Secreted protein</fullName>
    </recommendedName>
</protein>
<dbReference type="AlphaFoldDB" id="A0A7S0C6D6"/>
<evidence type="ECO:0000256" key="1">
    <source>
        <dbReference type="SAM" id="MobiDB-lite"/>
    </source>
</evidence>
<reference evidence="3" key="1">
    <citation type="submission" date="2021-01" db="EMBL/GenBank/DDBJ databases">
        <authorList>
            <person name="Corre E."/>
            <person name="Pelletier E."/>
            <person name="Niang G."/>
            <person name="Scheremetjew M."/>
            <person name="Finn R."/>
            <person name="Kale V."/>
            <person name="Holt S."/>
            <person name="Cochrane G."/>
            <person name="Meng A."/>
            <person name="Brown T."/>
            <person name="Cohen L."/>
        </authorList>
    </citation>
    <scope>NUCLEOTIDE SEQUENCE</scope>
    <source>
        <strain evidence="3">CCAP1064/1</strain>
    </source>
</reference>
<accession>A0A7S0C6D6</accession>
<name>A0A7S0C6D6_9STRA</name>
<gene>
    <name evidence="3" type="ORF">PINE0816_LOCUS10442</name>
</gene>
<feature type="compositionally biased region" description="Polar residues" evidence="1">
    <location>
        <begin position="85"/>
        <end position="99"/>
    </location>
</feature>
<feature type="chain" id="PRO_5031153236" description="Secreted protein" evidence="2">
    <location>
        <begin position="23"/>
        <end position="117"/>
    </location>
</feature>
<keyword evidence="2" id="KW-0732">Signal</keyword>
<proteinExistence type="predicted"/>
<evidence type="ECO:0000256" key="2">
    <source>
        <dbReference type="SAM" id="SignalP"/>
    </source>
</evidence>
<feature type="signal peptide" evidence="2">
    <location>
        <begin position="1"/>
        <end position="22"/>
    </location>
</feature>
<feature type="region of interest" description="Disordered" evidence="1">
    <location>
        <begin position="24"/>
        <end position="117"/>
    </location>
</feature>
<evidence type="ECO:0008006" key="4">
    <source>
        <dbReference type="Google" id="ProtNLM"/>
    </source>
</evidence>
<organism evidence="3">
    <name type="scientific">Proboscia inermis</name>
    <dbReference type="NCBI Taxonomy" id="420281"/>
    <lineage>
        <taxon>Eukaryota</taxon>
        <taxon>Sar</taxon>
        <taxon>Stramenopiles</taxon>
        <taxon>Ochrophyta</taxon>
        <taxon>Bacillariophyta</taxon>
        <taxon>Coscinodiscophyceae</taxon>
        <taxon>Rhizosoleniophycidae</taxon>
        <taxon>Rhizosoleniales</taxon>
        <taxon>Rhizosoleniaceae</taxon>
        <taxon>Proboscia</taxon>
    </lineage>
</organism>
<dbReference type="EMBL" id="HBEL01022283">
    <property type="protein sequence ID" value="CAD8414308.1"/>
    <property type="molecule type" value="Transcribed_RNA"/>
</dbReference>
<sequence>MIFNLRQCAIATFMLLAAVTEADDNPQFPTLAPSDPPTFKPTNRPTFKNVEITIQKGKGKGGRPTISRPGKGSPTRPGQGKGNPTRGNLSSYQRSQVFNSVRGKGGKGNTRYGGPRT</sequence>